<accession>A0A2M9HI30</accession>
<name>A0A2M9HI30_9BIFI</name>
<dbReference type="InterPro" id="IPR038461">
    <property type="entry name" value="Schlafen_AlbA_2_dom_sf"/>
</dbReference>
<gene>
    <name evidence="3" type="ORF">CSQ86_09335</name>
</gene>
<reference evidence="4" key="1">
    <citation type="submission" date="2017-10" db="EMBL/GenBank/DDBJ databases">
        <title>Draft genome sequences of strains TRE 1, TRE 9, TRE H and TRI 7, isolated from tamarins, belonging to four potential novel Bifidobacterium species.</title>
        <authorList>
            <person name="Mattarelli P."/>
            <person name="Modesto M."/>
            <person name="Puglisi E."/>
            <person name="Morelli L."/>
            <person name="Bonetti A."/>
            <person name="Spezio C."/>
            <person name="Sandri C."/>
        </authorList>
    </citation>
    <scope>NUCLEOTIDE SEQUENCE [LARGE SCALE GENOMIC DNA]</scope>
    <source>
        <strain evidence="4">TREH</strain>
    </source>
</reference>
<evidence type="ECO:0000313" key="3">
    <source>
        <dbReference type="EMBL" id="PJM76431.1"/>
    </source>
</evidence>
<evidence type="ECO:0000256" key="1">
    <source>
        <dbReference type="SAM" id="MobiDB-lite"/>
    </source>
</evidence>
<dbReference type="CDD" id="cd00090">
    <property type="entry name" value="HTH_ARSR"/>
    <property type="match status" value="1"/>
</dbReference>
<feature type="compositionally biased region" description="Polar residues" evidence="1">
    <location>
        <begin position="450"/>
        <end position="466"/>
    </location>
</feature>
<dbReference type="PANTHER" id="PTHR30595">
    <property type="entry name" value="GLPR-RELATED TRANSCRIPTIONAL REPRESSOR"/>
    <property type="match status" value="1"/>
</dbReference>
<dbReference type="Proteomes" id="UP000229239">
    <property type="component" value="Unassembled WGS sequence"/>
</dbReference>
<dbReference type="PANTHER" id="PTHR30595:SF6">
    <property type="entry name" value="SCHLAFEN ALBA-2 DOMAIN-CONTAINING PROTEIN"/>
    <property type="match status" value="1"/>
</dbReference>
<dbReference type="Pfam" id="PF13749">
    <property type="entry name" value="HATPase_c_4"/>
    <property type="match status" value="1"/>
</dbReference>
<keyword evidence="4" id="KW-1185">Reference proteome</keyword>
<evidence type="ECO:0000259" key="2">
    <source>
        <dbReference type="Pfam" id="PF04326"/>
    </source>
</evidence>
<feature type="region of interest" description="Disordered" evidence="1">
    <location>
        <begin position="425"/>
        <end position="474"/>
    </location>
</feature>
<proteinExistence type="predicted"/>
<dbReference type="AlphaFoldDB" id="A0A2M9HI30"/>
<dbReference type="Gene3D" id="3.30.565.60">
    <property type="match status" value="1"/>
</dbReference>
<dbReference type="Pfam" id="PF04326">
    <property type="entry name" value="SLFN_AlbA_2"/>
    <property type="match status" value="1"/>
</dbReference>
<feature type="domain" description="Schlafen AlbA-2" evidence="2">
    <location>
        <begin position="31"/>
        <end position="150"/>
    </location>
</feature>
<comment type="caution">
    <text evidence="3">The sequence shown here is derived from an EMBL/GenBank/DDBJ whole genome shotgun (WGS) entry which is preliminary data.</text>
</comment>
<dbReference type="InterPro" id="IPR011991">
    <property type="entry name" value="ArsR-like_HTH"/>
</dbReference>
<evidence type="ECO:0000313" key="4">
    <source>
        <dbReference type="Proteomes" id="UP000229239"/>
    </source>
</evidence>
<dbReference type="OrthoDB" id="9805115at2"/>
<dbReference type="SUPFAM" id="SSF46785">
    <property type="entry name" value="Winged helix' DNA-binding domain"/>
    <property type="match status" value="1"/>
</dbReference>
<dbReference type="Gene3D" id="1.10.10.10">
    <property type="entry name" value="Winged helix-like DNA-binding domain superfamily/Winged helix DNA-binding domain"/>
    <property type="match status" value="1"/>
</dbReference>
<dbReference type="InterPro" id="IPR038475">
    <property type="entry name" value="RecG_C_sf"/>
</dbReference>
<organism evidence="3 4">
    <name type="scientific">Bifidobacterium felsineum</name>
    <dbReference type="NCBI Taxonomy" id="2045440"/>
    <lineage>
        <taxon>Bacteria</taxon>
        <taxon>Bacillati</taxon>
        <taxon>Actinomycetota</taxon>
        <taxon>Actinomycetes</taxon>
        <taxon>Bifidobacteriales</taxon>
        <taxon>Bifidobacteriaceae</taxon>
        <taxon>Bifidobacterium</taxon>
    </lineage>
</organism>
<dbReference type="InterPro" id="IPR036390">
    <property type="entry name" value="WH_DNA-bd_sf"/>
</dbReference>
<sequence>MHKYSMMEARMWTEDEIDDLLNPLRSAQSDTQSIEIKEAVGGLPVSLAETVSAFANGTGGIIILGVSEHNNFAPAQGFQAKPIAEALAQMCRDKITPPLQPLIDIATYRDSTVVIAVIDEADPLDKPCYVRTRGRYSGSFIRIWDGDRKLSHYEIDRLLENRAQPTHDRALVEDATIGDLLPDLLQSILTTRRKQSPRIFGNLSNEEAMQSLGIAEPDGTGTLRPTVAGLLVAGNYPQQFMPRVNITFTCYPGYDKVFAGGVKFIDNCSFDGPIPEILDNVLNAVQKNMRIGGVLDGPFRKDTYEYPEDAVREAVVNAIMHRDYSPMAQGGQIQVNMYKDRLEILNPGGLYGDVTLQSISSPGATSTRNQTLAKLLECTPFHGGMVAENRGTGYSLINRLLQDNGNGEPEIYSTLNTFCVTFRSSDTSKLPDSRRDPRYAKWSDRPDVDYSSQQGSSHRESATTSRPKIIPFPQSTIHGTELSNQEMYNRYAKDIPGLNEAYARILGIRSEPLTANGESTLEETLIQLLMERGVAQTPELVKATGAPRSTVTYQLRKMLDKGIIERTQPARSPKQSYRLKTA</sequence>
<dbReference type="InterPro" id="IPR036388">
    <property type="entry name" value="WH-like_DNA-bd_sf"/>
</dbReference>
<dbReference type="EMBL" id="PEBJ01000007">
    <property type="protein sequence ID" value="PJM76431.1"/>
    <property type="molecule type" value="Genomic_DNA"/>
</dbReference>
<dbReference type="InterPro" id="IPR007421">
    <property type="entry name" value="Schlafen_AlbA_2_dom"/>
</dbReference>
<feature type="compositionally biased region" description="Basic and acidic residues" evidence="1">
    <location>
        <begin position="429"/>
        <end position="448"/>
    </location>
</feature>
<dbReference type="Gene3D" id="3.30.950.30">
    <property type="entry name" value="Schlafen, AAA domain"/>
    <property type="match status" value="1"/>
</dbReference>
<protein>
    <submittedName>
        <fullName evidence="3">Transcriptional regulator</fullName>
    </submittedName>
</protein>